<dbReference type="HOGENOM" id="CLU_2171112_0_0_1"/>
<dbReference type="EMBL" id="JH650984">
    <property type="protein sequence ID" value="EXA33681.1"/>
    <property type="molecule type" value="Genomic_DNA"/>
</dbReference>
<name>W9NSH1_FUSOX</name>
<proteinExistence type="predicted"/>
<reference evidence="1" key="1">
    <citation type="submission" date="2011-10" db="EMBL/GenBank/DDBJ databases">
        <title>The Genome Sequence of Fusarium oxysporum HDV247.</title>
        <authorList>
            <consortium name="The Broad Institute Genome Sequencing Platform"/>
            <person name="Ma L.-J."/>
            <person name="Gale L.R."/>
            <person name="Schwartz D.C."/>
            <person name="Zhou S."/>
            <person name="Corby-Kistler H."/>
            <person name="Young S.K."/>
            <person name="Zeng Q."/>
            <person name="Gargeya S."/>
            <person name="Fitzgerald M."/>
            <person name="Haas B."/>
            <person name="Abouelleil A."/>
            <person name="Alvarado L."/>
            <person name="Arachchi H.M."/>
            <person name="Berlin A."/>
            <person name="Brown A."/>
            <person name="Chapman S.B."/>
            <person name="Chen Z."/>
            <person name="Dunbar C."/>
            <person name="Freedman E."/>
            <person name="Gearin G."/>
            <person name="Goldberg J."/>
            <person name="Griggs A."/>
            <person name="Gujja S."/>
            <person name="Heiman D."/>
            <person name="Howarth C."/>
            <person name="Larson L."/>
            <person name="Lui A."/>
            <person name="MacDonald P.J.P."/>
            <person name="Montmayeur A."/>
            <person name="Murphy C."/>
            <person name="Neiman D."/>
            <person name="Pearson M."/>
            <person name="Priest M."/>
            <person name="Roberts A."/>
            <person name="Saif S."/>
            <person name="Shea T."/>
            <person name="Shenoy N."/>
            <person name="Sisk P."/>
            <person name="Stolte C."/>
            <person name="Sykes S."/>
            <person name="Wortman J."/>
            <person name="Nusbaum C."/>
            <person name="Birren B."/>
        </authorList>
    </citation>
    <scope>NUCLEOTIDE SEQUENCE [LARGE SCALE GENOMIC DNA]</scope>
    <source>
        <strain evidence="1">HDV247</strain>
    </source>
</reference>
<dbReference type="Proteomes" id="UP000030751">
    <property type="component" value="Unassembled WGS sequence"/>
</dbReference>
<dbReference type="OrthoDB" id="4754366at2759"/>
<sequence>MASDINDGNSDMYDRQLNLPIVCVRMFRCSPISLFSPLFGLSCDAPTSDQTLVDGAPSLWSQTPVRQLTQVLTHPVFKSRRDHLATILQDAVILRTNDRRPWAMALRFRTHGGILENLQDE</sequence>
<dbReference type="AlphaFoldDB" id="W9NSH1"/>
<accession>W9NSH1</accession>
<evidence type="ECO:0000313" key="1">
    <source>
        <dbReference type="EMBL" id="EXA33681.1"/>
    </source>
</evidence>
<gene>
    <name evidence="1" type="ORF">FOVG_14984</name>
</gene>
<reference evidence="1" key="2">
    <citation type="submission" date="2012-05" db="EMBL/GenBank/DDBJ databases">
        <title>Annotation of the Genome Sequence of Fusarium oxysporum HDV247.</title>
        <authorList>
            <consortium name="The Broad Institute Genomics Platform"/>
            <person name="Ma L.-J."/>
            <person name="Corby-Kistler H."/>
            <person name="Broz K."/>
            <person name="Gale L.R."/>
            <person name="Jonkers W."/>
            <person name="O'Donnell K."/>
            <person name="Ploetz R."/>
            <person name="Steinberg C."/>
            <person name="Schwartz D.C."/>
            <person name="VanEtten H."/>
            <person name="Zhou S."/>
            <person name="Young S.K."/>
            <person name="Zeng Q."/>
            <person name="Gargeya S."/>
            <person name="Fitzgerald M."/>
            <person name="Abouelleil A."/>
            <person name="Alvarado L."/>
            <person name="Chapman S.B."/>
            <person name="Gainer-Dewar J."/>
            <person name="Goldberg J."/>
            <person name="Griggs A."/>
            <person name="Gujja S."/>
            <person name="Hansen M."/>
            <person name="Howarth C."/>
            <person name="Imamovic A."/>
            <person name="Ireland A."/>
            <person name="Larimer J."/>
            <person name="McCowan C."/>
            <person name="Murphy C."/>
            <person name="Pearson M."/>
            <person name="Poon T.W."/>
            <person name="Priest M."/>
            <person name="Roberts A."/>
            <person name="Saif S."/>
            <person name="Shea T."/>
            <person name="Sykes S."/>
            <person name="Wortman J."/>
            <person name="Nusbaum C."/>
            <person name="Birren B."/>
        </authorList>
    </citation>
    <scope>NUCLEOTIDE SEQUENCE</scope>
    <source>
        <strain evidence="1">HDV247</strain>
    </source>
</reference>
<organism evidence="1">
    <name type="scientific">Fusarium oxysporum f. sp. pisi HDV247</name>
    <dbReference type="NCBI Taxonomy" id="1080344"/>
    <lineage>
        <taxon>Eukaryota</taxon>
        <taxon>Fungi</taxon>
        <taxon>Dikarya</taxon>
        <taxon>Ascomycota</taxon>
        <taxon>Pezizomycotina</taxon>
        <taxon>Sordariomycetes</taxon>
        <taxon>Hypocreomycetidae</taxon>
        <taxon>Hypocreales</taxon>
        <taxon>Nectriaceae</taxon>
        <taxon>Fusarium</taxon>
        <taxon>Fusarium oxysporum species complex</taxon>
    </lineage>
</organism>
<protein>
    <submittedName>
        <fullName evidence="1">Uncharacterized protein</fullName>
    </submittedName>
</protein>